<dbReference type="InterPro" id="IPR018951">
    <property type="entry name" value="Fumarase_C_C"/>
</dbReference>
<feature type="binding site" evidence="4">
    <location>
        <begin position="98"/>
        <end position="100"/>
    </location>
    <ligand>
        <name>substrate</name>
    </ligand>
</feature>
<feature type="binding site" evidence="4">
    <location>
        <begin position="139"/>
        <end position="141"/>
    </location>
    <ligand>
        <name>substrate</name>
    </ligand>
</feature>
<dbReference type="PANTHER" id="PTHR11444:SF1">
    <property type="entry name" value="FUMARATE HYDRATASE, MITOCHONDRIAL"/>
    <property type="match status" value="1"/>
</dbReference>
<dbReference type="InterPro" id="IPR005677">
    <property type="entry name" value="Fum_hydII"/>
</dbReference>
<protein>
    <recommendedName>
        <fullName evidence="4">Fumarate hydratase class II</fullName>
        <shortName evidence="4">Fumarase C</shortName>
        <ecNumber evidence="4">4.2.1.2</ecNumber>
    </recommendedName>
    <alternativeName>
        <fullName evidence="4">Aerobic fumarase</fullName>
    </alternativeName>
    <alternativeName>
        <fullName evidence="4">Iron-independent fumarase</fullName>
    </alternativeName>
</protein>
<dbReference type="InterPro" id="IPR020557">
    <property type="entry name" value="Fumarate_lyase_CS"/>
</dbReference>
<feature type="site" description="Important for catalytic activity" evidence="4">
    <location>
        <position position="331"/>
    </location>
</feature>
<evidence type="ECO:0000313" key="7">
    <source>
        <dbReference type="EMBL" id="RAX39352.1"/>
    </source>
</evidence>
<dbReference type="NCBIfam" id="NF008909">
    <property type="entry name" value="PRK12273.1"/>
    <property type="match status" value="1"/>
</dbReference>
<evidence type="ECO:0000313" key="8">
    <source>
        <dbReference type="Proteomes" id="UP000251205"/>
    </source>
</evidence>
<feature type="active site" evidence="4">
    <location>
        <position position="318"/>
    </location>
</feature>
<comment type="subunit">
    <text evidence="4">Homotetramer.</text>
</comment>
<gene>
    <name evidence="4 7" type="primary">fumC</name>
    <name evidence="7" type="ORF">DQ393_23180</name>
</gene>
<evidence type="ECO:0000259" key="5">
    <source>
        <dbReference type="Pfam" id="PF00206"/>
    </source>
</evidence>
<dbReference type="RefSeq" id="WP_112344052.1">
    <property type="nucleotide sequence ID" value="NZ_QMKK01000048.1"/>
</dbReference>
<proteinExistence type="inferred from homology"/>
<comment type="subcellular location">
    <subcellularLocation>
        <location evidence="4">Cytoplasm</location>
    </subcellularLocation>
</comment>
<evidence type="ECO:0000256" key="1">
    <source>
        <dbReference type="ARBA" id="ARBA00009084"/>
    </source>
</evidence>
<evidence type="ECO:0000259" key="6">
    <source>
        <dbReference type="Pfam" id="PF10415"/>
    </source>
</evidence>
<comment type="miscellaneous">
    <text evidence="4">There are 2 substrate-binding sites: the catalytic A site, and the non-catalytic B site that may play a role in the transfer of substrate or product between the active site and the solvent. Alternatively, the B site may bind allosteric effectors.</text>
</comment>
<comment type="caution">
    <text evidence="7">The sequence shown here is derived from an EMBL/GenBank/DDBJ whole genome shotgun (WGS) entry which is preliminary data.</text>
</comment>
<keyword evidence="4" id="KW-0963">Cytoplasm</keyword>
<dbReference type="PANTHER" id="PTHR11444">
    <property type="entry name" value="ASPARTATEAMMONIA/ARGININOSUCCINATE/ADENYLOSUCCINATE LYASE"/>
    <property type="match status" value="1"/>
</dbReference>
<comment type="function">
    <text evidence="4">Involved in the TCA cycle. Catalyzes the stereospecific interconversion of fumarate to L-malate.</text>
</comment>
<name>A0A329YBV0_RHITR</name>
<dbReference type="FunFam" id="1.10.275.10:FF:000001">
    <property type="entry name" value="Fumarate hydratase, mitochondrial"/>
    <property type="match status" value="1"/>
</dbReference>
<comment type="similarity">
    <text evidence="1 4">Belongs to the class-II fumarase/aspartase family. Fumarase subfamily.</text>
</comment>
<dbReference type="GO" id="GO:0006108">
    <property type="term" value="P:malate metabolic process"/>
    <property type="evidence" value="ECO:0007669"/>
    <property type="project" value="TreeGrafter"/>
</dbReference>
<evidence type="ECO:0000256" key="4">
    <source>
        <dbReference type="HAMAP-Rule" id="MF_00743"/>
    </source>
</evidence>
<dbReference type="Gene3D" id="1.20.200.10">
    <property type="entry name" value="Fumarase/aspartase (Central domain)"/>
    <property type="match status" value="1"/>
</dbReference>
<dbReference type="HAMAP" id="MF_00743">
    <property type="entry name" value="FumaraseC"/>
    <property type="match status" value="1"/>
</dbReference>
<dbReference type="Gene3D" id="1.10.275.10">
    <property type="entry name" value="Fumarase/aspartase (N-terminal domain)"/>
    <property type="match status" value="1"/>
</dbReference>
<dbReference type="GO" id="GO:0006099">
    <property type="term" value="P:tricarboxylic acid cycle"/>
    <property type="evidence" value="ECO:0007669"/>
    <property type="project" value="UniProtKB-UniRule"/>
</dbReference>
<dbReference type="Pfam" id="PF10415">
    <property type="entry name" value="FumaraseC_C"/>
    <property type="match status" value="1"/>
</dbReference>
<dbReference type="GO" id="GO:0005737">
    <property type="term" value="C:cytoplasm"/>
    <property type="evidence" value="ECO:0007669"/>
    <property type="project" value="UniProtKB-SubCell"/>
</dbReference>
<dbReference type="Gene3D" id="1.10.40.30">
    <property type="entry name" value="Fumarase/aspartase (C-terminal domain)"/>
    <property type="match status" value="1"/>
</dbReference>
<dbReference type="GO" id="GO:0006106">
    <property type="term" value="P:fumarate metabolic process"/>
    <property type="evidence" value="ECO:0007669"/>
    <property type="project" value="InterPro"/>
</dbReference>
<feature type="domain" description="Fumarate lyase N-terminal" evidence="5">
    <location>
        <begin position="12"/>
        <end position="342"/>
    </location>
</feature>
<evidence type="ECO:0000256" key="2">
    <source>
        <dbReference type="ARBA" id="ARBA00022532"/>
    </source>
</evidence>
<feature type="active site" description="Proton donor/acceptor" evidence="4">
    <location>
        <position position="188"/>
    </location>
</feature>
<dbReference type="CDD" id="cd01362">
    <property type="entry name" value="Fumarase_classII"/>
    <property type="match status" value="1"/>
</dbReference>
<evidence type="ECO:0000256" key="3">
    <source>
        <dbReference type="ARBA" id="ARBA00023239"/>
    </source>
</evidence>
<keyword evidence="3 4" id="KW-0456">Lyase</keyword>
<dbReference type="OrthoDB" id="9802809at2"/>
<dbReference type="PROSITE" id="PS00163">
    <property type="entry name" value="FUMARATE_LYASES"/>
    <property type="match status" value="1"/>
</dbReference>
<comment type="catalytic activity">
    <reaction evidence="4">
        <text>(S)-malate = fumarate + H2O</text>
        <dbReference type="Rhea" id="RHEA:12460"/>
        <dbReference type="ChEBI" id="CHEBI:15377"/>
        <dbReference type="ChEBI" id="CHEBI:15589"/>
        <dbReference type="ChEBI" id="CHEBI:29806"/>
        <dbReference type="EC" id="4.2.1.2"/>
    </reaction>
</comment>
<dbReference type="SUPFAM" id="SSF48557">
    <property type="entry name" value="L-aspartase-like"/>
    <property type="match status" value="1"/>
</dbReference>
<feature type="binding site" evidence="4">
    <location>
        <position position="319"/>
    </location>
    <ligand>
        <name>substrate</name>
    </ligand>
</feature>
<dbReference type="Proteomes" id="UP000251205">
    <property type="component" value="Unassembled WGS sequence"/>
</dbReference>
<dbReference type="EC" id="4.2.1.2" evidence="4"/>
<dbReference type="InterPro" id="IPR022761">
    <property type="entry name" value="Fumarate_lyase_N"/>
</dbReference>
<keyword evidence="2 4" id="KW-0816">Tricarboxylic acid cycle</keyword>
<dbReference type="InterPro" id="IPR024083">
    <property type="entry name" value="Fumarase/histidase_N"/>
</dbReference>
<sequence>MTSTRTETDTFGPIEVASDRYWGAQAQRSLGNFKIGWEKQPLSVVRALGIVKQAAARANMELGQLDPTLGKTIVAAAQEVIDGKLNDHFPLVVWQTGSGTQSNMNANEVISNRAIEMLGGVMGSKKPVHPNDHVNMSQSSNDTYPTAMHIACAEQIVHHLLPALRHLHEALEKKVADFAHIIKIGRTHTQDATPLTLGQEFSGYAAQVASSIKRIELTLPGLCELAQGGTAVGTGLNAPIGFAEKVADEIAKITGLPFVTAPNKFEALAAHDSMVFSHGAINAAAAALFKIANDIRLLGSGPRSGLGELALPENEPGSSIMPGKVNPTQCEALTQVCIHIFGNNAALTFAGSQGHFELNVYNPMMAYNFLQSVQLLGDAAVSFTDNCVVGIEAREDNIKAGLERSLMLVTALAPKIGYDNAAKIAKTAHKNGTTLKEEALASGLVSSEEYDAIVQPETMIGPK</sequence>
<comment type="pathway">
    <text evidence="4">Carbohydrate metabolism; tricarboxylic acid cycle; (S)-malate from fumarate: step 1/1.</text>
</comment>
<dbReference type="GO" id="GO:0004333">
    <property type="term" value="F:fumarate hydratase activity"/>
    <property type="evidence" value="ECO:0007669"/>
    <property type="project" value="UniProtKB-UniRule"/>
</dbReference>
<dbReference type="EMBL" id="QMKK01000048">
    <property type="protein sequence ID" value="RAX39352.1"/>
    <property type="molecule type" value="Genomic_DNA"/>
</dbReference>
<dbReference type="FunFam" id="1.10.40.30:FF:000002">
    <property type="entry name" value="Fumarate hydratase class II"/>
    <property type="match status" value="1"/>
</dbReference>
<accession>A0A329YBV0</accession>
<dbReference type="InterPro" id="IPR008948">
    <property type="entry name" value="L-Aspartase-like"/>
</dbReference>
<feature type="domain" description="Fumarase C C-terminal" evidence="6">
    <location>
        <begin position="408"/>
        <end position="460"/>
    </location>
</feature>
<organism evidence="7 8">
    <name type="scientific">Rhizobium tropici</name>
    <dbReference type="NCBI Taxonomy" id="398"/>
    <lineage>
        <taxon>Bacteria</taxon>
        <taxon>Pseudomonadati</taxon>
        <taxon>Pseudomonadota</taxon>
        <taxon>Alphaproteobacteria</taxon>
        <taxon>Hyphomicrobiales</taxon>
        <taxon>Rhizobiaceae</taxon>
        <taxon>Rhizobium/Agrobacterium group</taxon>
        <taxon>Rhizobium</taxon>
    </lineage>
</organism>
<feature type="binding site" evidence="4">
    <location>
        <position position="187"/>
    </location>
    <ligand>
        <name>substrate</name>
    </ligand>
</feature>
<dbReference type="PRINTS" id="PR00145">
    <property type="entry name" value="ARGSUCLYASE"/>
</dbReference>
<dbReference type="UniPathway" id="UPA00223">
    <property type="reaction ID" value="UER01007"/>
</dbReference>
<dbReference type="NCBIfam" id="TIGR00979">
    <property type="entry name" value="fumC_II"/>
    <property type="match status" value="1"/>
</dbReference>
<dbReference type="PRINTS" id="PR00149">
    <property type="entry name" value="FUMRATELYASE"/>
</dbReference>
<dbReference type="InterPro" id="IPR000362">
    <property type="entry name" value="Fumarate_lyase_fam"/>
</dbReference>
<feature type="binding site" evidence="4">
    <location>
        <begin position="324"/>
        <end position="326"/>
    </location>
    <ligand>
        <name>substrate</name>
    </ligand>
</feature>
<feature type="binding site" description="in site B" evidence="4">
    <location>
        <begin position="129"/>
        <end position="132"/>
    </location>
    <ligand>
        <name>substrate</name>
    </ligand>
</feature>
<dbReference type="AlphaFoldDB" id="A0A329YBV0"/>
<dbReference type="Pfam" id="PF00206">
    <property type="entry name" value="Lyase_1"/>
    <property type="match status" value="1"/>
</dbReference>
<reference evidence="7 8" key="1">
    <citation type="submission" date="2018-06" db="EMBL/GenBank/DDBJ databases">
        <title>Whole Genome Sequence of an efficient microsymbiont, Rhizobium tropici.</title>
        <authorList>
            <person name="Srinivasan R."/>
            <person name="Singh H.V."/>
            <person name="Srivastava R."/>
            <person name="Kumari B."/>
            <person name="Radhakrishna A."/>
        </authorList>
    </citation>
    <scope>NUCLEOTIDE SEQUENCE [LARGE SCALE GENOMIC DNA]</scope>
    <source>
        <strain evidence="7 8">IGFRI Rhizo-19</strain>
    </source>
</reference>
<dbReference type="FunFam" id="1.20.200.10:FF:000001">
    <property type="entry name" value="Fumarate hydratase, mitochondrial"/>
    <property type="match status" value="1"/>
</dbReference>